<sequence>MASWHHSWKRRLTFCHPATKKIHSWVMETGPAMNEAASGWGMGCWLCHHMGCKSAFGRLRVQSAGTVAIQNLLTHAQGEKHKAALVKLQASLEPAGTSEDIALDIEGHVSGLSSQVPRVDRFVAAATSVIKYDTYDSYKDRLSQLSIHSSLEVGGKGSQQEFKQMVACLDGPLQDRNRRVIKKAICSSIALDKSDDNLIMIARVLIPEGIFDAMLGLESNVGPDAEHVTQAIQNIVQRACVNQKSRRDVKVSLYDSKDDKLDEEAMAGFLASIRSAVADGGQKALFHCSPSCSVLEPTRQANPYFPNLSLIDRDRPHRHRSVIRGVWSNLHSTVREFLDMLVTGQRSLCKLIQTSKRYATYFALAQTGVKIEEFGHTIRNLSYSEVRFDSRSRPLFRLFKILPAAIDTLRFLVEGGSAEERCHATTLLAMFAGDEGFVRVVSAAVAADALVMGWHFIRLDDEAAADASLSGPRAAQLLHEMRQMLDAGGLFMQEATGTLTHAALEAMKNRLVYVGENKAVALNWPAAEGKRRRPRSLAKE</sequence>
<dbReference type="OrthoDB" id="423567at2759"/>
<dbReference type="AlphaFoldDB" id="A0A812V5Q9"/>
<gene>
    <name evidence="1" type="ORF">SNAT2548_LOCUS34067</name>
</gene>
<name>A0A812V5Q9_9DINO</name>
<proteinExistence type="predicted"/>
<dbReference type="Proteomes" id="UP000604046">
    <property type="component" value="Unassembled WGS sequence"/>
</dbReference>
<protein>
    <submittedName>
        <fullName evidence="1">Uncharacterized protein</fullName>
    </submittedName>
</protein>
<reference evidence="1" key="1">
    <citation type="submission" date="2021-02" db="EMBL/GenBank/DDBJ databases">
        <authorList>
            <person name="Dougan E. K."/>
            <person name="Rhodes N."/>
            <person name="Thang M."/>
            <person name="Chan C."/>
        </authorList>
    </citation>
    <scope>NUCLEOTIDE SEQUENCE</scope>
</reference>
<dbReference type="EMBL" id="CAJNDS010002790">
    <property type="protein sequence ID" value="CAE7598653.1"/>
    <property type="molecule type" value="Genomic_DNA"/>
</dbReference>
<keyword evidence="2" id="KW-1185">Reference proteome</keyword>
<comment type="caution">
    <text evidence="1">The sequence shown here is derived from an EMBL/GenBank/DDBJ whole genome shotgun (WGS) entry which is preliminary data.</text>
</comment>
<accession>A0A812V5Q9</accession>
<evidence type="ECO:0000313" key="2">
    <source>
        <dbReference type="Proteomes" id="UP000604046"/>
    </source>
</evidence>
<organism evidence="1 2">
    <name type="scientific">Symbiodinium natans</name>
    <dbReference type="NCBI Taxonomy" id="878477"/>
    <lineage>
        <taxon>Eukaryota</taxon>
        <taxon>Sar</taxon>
        <taxon>Alveolata</taxon>
        <taxon>Dinophyceae</taxon>
        <taxon>Suessiales</taxon>
        <taxon>Symbiodiniaceae</taxon>
        <taxon>Symbiodinium</taxon>
    </lineage>
</organism>
<evidence type="ECO:0000313" key="1">
    <source>
        <dbReference type="EMBL" id="CAE7598653.1"/>
    </source>
</evidence>